<keyword evidence="1" id="KW-0255">Endonuclease</keyword>
<dbReference type="GO" id="GO:0004519">
    <property type="term" value="F:endonuclease activity"/>
    <property type="evidence" value="ECO:0007669"/>
    <property type="project" value="UniProtKB-KW"/>
</dbReference>
<sequence length="153" mass="18020">MRTEYSRRQALVELDVLVAMALGLTLEELIDIYRFTFPVLKSYEDDTWYDQTGRVVFSAKKAYNKISLTRDEFDKIRDEQNGFVKTITVSDDTLPEGPITREISFMAPYDRCDRVEDYRVAWAFFEKKYGEALAMERAEREDQRTAAQKEDEQ</sequence>
<proteinExistence type="predicted"/>
<evidence type="ECO:0000313" key="2">
    <source>
        <dbReference type="Proteomes" id="UP000292382"/>
    </source>
</evidence>
<comment type="caution">
    <text evidence="1">The sequence shown here is derived from an EMBL/GenBank/DDBJ whole genome shotgun (WGS) entry which is preliminary data.</text>
</comment>
<dbReference type="AlphaFoldDB" id="A0A4Q5AUB9"/>
<dbReference type="Proteomes" id="UP000292382">
    <property type="component" value="Unassembled WGS sequence"/>
</dbReference>
<keyword evidence="1" id="KW-0540">Nuclease</keyword>
<reference evidence="1 2" key="1">
    <citation type="submission" date="2018-12" db="EMBL/GenBank/DDBJ databases">
        <title>Unveiling genomic diversity among members of the Bifidobacterium pseudolongum species, a widely distributed gut commensal of the animal kingdom.</title>
        <authorList>
            <person name="Lugli G.A."/>
            <person name="Duranti S."/>
            <person name="Albert K."/>
            <person name="Mancabelli L."/>
            <person name="Napoli S."/>
            <person name="Viappiani A."/>
            <person name="Anzalone R."/>
            <person name="Longhi G."/>
            <person name="Milani C."/>
            <person name="Turroni F."/>
            <person name="Alessandri G."/>
            <person name="Sela D.A."/>
            <person name="Van Sinderen D."/>
            <person name="Ventura M."/>
        </authorList>
    </citation>
    <scope>NUCLEOTIDE SEQUENCE [LARGE SCALE GENOMIC DNA]</scope>
    <source>
        <strain evidence="1 2">2003B</strain>
    </source>
</reference>
<name>A0A4Q5AUB9_9BIFI</name>
<evidence type="ECO:0000313" key="1">
    <source>
        <dbReference type="EMBL" id="RYQ36943.1"/>
    </source>
</evidence>
<gene>
    <name evidence="1" type="ORF">PG2003B_0898</name>
</gene>
<accession>A0A4Q5AUB9</accession>
<dbReference type="EMBL" id="RYUW01000011">
    <property type="protein sequence ID" value="RYQ36943.1"/>
    <property type="molecule type" value="Genomic_DNA"/>
</dbReference>
<organism evidence="1 2">
    <name type="scientific">Bifidobacterium pseudolongum subsp. globosum</name>
    <dbReference type="NCBI Taxonomy" id="1690"/>
    <lineage>
        <taxon>Bacteria</taxon>
        <taxon>Bacillati</taxon>
        <taxon>Actinomycetota</taxon>
        <taxon>Actinomycetes</taxon>
        <taxon>Bifidobacteriales</taxon>
        <taxon>Bifidobacteriaceae</taxon>
        <taxon>Bifidobacterium</taxon>
    </lineage>
</organism>
<protein>
    <submittedName>
        <fullName evidence="1">Restriction endonuclease subunit M</fullName>
    </submittedName>
</protein>
<keyword evidence="1" id="KW-0378">Hydrolase</keyword>